<accession>A0AAV1JZE9</accession>
<gene>
    <name evidence="1" type="ORF">LNINA_LOCUS13743</name>
</gene>
<protein>
    <submittedName>
        <fullName evidence="1">Uncharacterized protein</fullName>
    </submittedName>
</protein>
<dbReference type="Proteomes" id="UP001497472">
    <property type="component" value="Unassembled WGS sequence"/>
</dbReference>
<reference evidence="1 2" key="1">
    <citation type="submission" date="2023-11" db="EMBL/GenBank/DDBJ databases">
        <authorList>
            <person name="Okamura Y."/>
        </authorList>
    </citation>
    <scope>NUCLEOTIDE SEQUENCE [LARGE SCALE GENOMIC DNA]</scope>
</reference>
<dbReference type="AlphaFoldDB" id="A0AAV1JZE9"/>
<evidence type="ECO:0000313" key="1">
    <source>
        <dbReference type="EMBL" id="CAK1554886.1"/>
    </source>
</evidence>
<sequence length="81" mass="9026">MSKGDGIKRRDAAYKPVTKGRLMARAGWVARGRGARPPASNPLTLGKFPLQIVSTFPQLYNRRLELSSYKLTASKPKLRNI</sequence>
<name>A0AAV1JZE9_9NEOP</name>
<keyword evidence="2" id="KW-1185">Reference proteome</keyword>
<dbReference type="EMBL" id="CAVLEF010000279">
    <property type="protein sequence ID" value="CAK1554886.1"/>
    <property type="molecule type" value="Genomic_DNA"/>
</dbReference>
<comment type="caution">
    <text evidence="1">The sequence shown here is derived from an EMBL/GenBank/DDBJ whole genome shotgun (WGS) entry which is preliminary data.</text>
</comment>
<organism evidence="1 2">
    <name type="scientific">Leptosia nina</name>
    <dbReference type="NCBI Taxonomy" id="320188"/>
    <lineage>
        <taxon>Eukaryota</taxon>
        <taxon>Metazoa</taxon>
        <taxon>Ecdysozoa</taxon>
        <taxon>Arthropoda</taxon>
        <taxon>Hexapoda</taxon>
        <taxon>Insecta</taxon>
        <taxon>Pterygota</taxon>
        <taxon>Neoptera</taxon>
        <taxon>Endopterygota</taxon>
        <taxon>Lepidoptera</taxon>
        <taxon>Glossata</taxon>
        <taxon>Ditrysia</taxon>
        <taxon>Papilionoidea</taxon>
        <taxon>Pieridae</taxon>
        <taxon>Pierinae</taxon>
        <taxon>Leptosia</taxon>
    </lineage>
</organism>
<proteinExistence type="predicted"/>
<evidence type="ECO:0000313" key="2">
    <source>
        <dbReference type="Proteomes" id="UP001497472"/>
    </source>
</evidence>